<organism evidence="4 5">
    <name type="scientific">Mytilus coruscus</name>
    <name type="common">Sea mussel</name>
    <dbReference type="NCBI Taxonomy" id="42192"/>
    <lineage>
        <taxon>Eukaryota</taxon>
        <taxon>Metazoa</taxon>
        <taxon>Spiralia</taxon>
        <taxon>Lophotrochozoa</taxon>
        <taxon>Mollusca</taxon>
        <taxon>Bivalvia</taxon>
        <taxon>Autobranchia</taxon>
        <taxon>Pteriomorphia</taxon>
        <taxon>Mytilida</taxon>
        <taxon>Mytiloidea</taxon>
        <taxon>Mytilidae</taxon>
        <taxon>Mytilinae</taxon>
        <taxon>Mytilus</taxon>
    </lineage>
</organism>
<dbReference type="Gene3D" id="3.10.20.10">
    <property type="match status" value="1"/>
</dbReference>
<dbReference type="Proteomes" id="UP000507470">
    <property type="component" value="Unassembled WGS sequence"/>
</dbReference>
<accession>A0A6J8CDF0</accession>
<evidence type="ECO:0000256" key="2">
    <source>
        <dbReference type="PROSITE-ProRule" id="PRU00447"/>
    </source>
</evidence>
<dbReference type="OrthoDB" id="10416487at2759"/>
<proteinExistence type="predicted"/>
<dbReference type="Pfam" id="PF02017">
    <property type="entry name" value="CIDE-N"/>
    <property type="match status" value="1"/>
</dbReference>
<feature type="domain" description="CIDE-N" evidence="3">
    <location>
        <begin position="704"/>
        <end position="782"/>
    </location>
</feature>
<dbReference type="AlphaFoldDB" id="A0A6J8CDF0"/>
<dbReference type="GO" id="GO:0006915">
    <property type="term" value="P:apoptotic process"/>
    <property type="evidence" value="ECO:0007669"/>
    <property type="project" value="UniProtKB-UniRule"/>
</dbReference>
<evidence type="ECO:0000256" key="1">
    <source>
        <dbReference type="ARBA" id="ARBA00022703"/>
    </source>
</evidence>
<evidence type="ECO:0000313" key="4">
    <source>
        <dbReference type="EMBL" id="CAC5394453.1"/>
    </source>
</evidence>
<evidence type="ECO:0000313" key="5">
    <source>
        <dbReference type="Proteomes" id="UP000507470"/>
    </source>
</evidence>
<dbReference type="InterPro" id="IPR003508">
    <property type="entry name" value="CIDE-N_dom"/>
</dbReference>
<gene>
    <name evidence="4" type="ORF">MCOR_29200</name>
</gene>
<dbReference type="InterPro" id="IPR046496">
    <property type="entry name" value="DUF6589"/>
</dbReference>
<sequence length="962" mass="109329">MKFKRAFAKVFEENEIGVSSSKKPCPNIDSANESKKPCFLHNFNLCTEKGDHNTSIDPNLLERKFDVNFLDKFSDRSNVNDVLCHIHYNALSNFKREISQHVECVICEKSSSKRFISIIKENVDIFTKYLTLELQHDTDLDTTAKLYCCSLCYKNFNAFCRSHAGEDLKYQTSQYMCEHVHKFKFDESVSQDNIDLYTFEQINDIVLESFLKEEPLLLPNIYEQFKQYLLVNIAKFQYVISETDLKKLQHNNKWIFRMLKIRFSKCLQCVQPLHLLVTDICDKFSNASSTFLSINARLGLGVSKDSLRRYITNRCRQLEQQQRFLTSDSFVVASFDNLDKNQSYSVVGVGKDKSGFHGTTIQAVTPCPSLLTSISSAESCGTGLDDSAVPLLVGGISSEASVITSDIDSSSCEVDLISSAIAFVDKVSACTELSRGRSLTCDFIQSIVNPDDKIGTPRSSRGNQFENLTASYLDVTPREAASFTDFTDLVHRFGFTKCLLHDKQIQIPGIKTFLSIPSEKTEKSDFTSVAVLDDTADKNETVLKVLNILHDKFEIGKSCNYIVVVGDGKSYDHLIKLKSEYGANLSWVLPYPGDWHILKNLLPIFMKVYLDAGLKQLASKLHHGSTYRILTDCTKFAVTHRFLLQVWEAMLRYQVNSFLTVSDKIIDCKTSFEHILDDIFSSLNLNSVDEANNCNIDSLWTEICSKKIEIFSAFSNDLLSEFRNWRYDQSSKSREKFMAGDSTSTFSLVLDSDGVEIDNDYFESLDGNVIIMLLKTGETWEPQDELSSRELSIQDMAGFASDGAAVFTGRINGVSKQLKDLNPHLLTHHCRDHRLALACRDSFKQIPLMKKLDQVLEALYKYYKYSCCNTDRLKEIQKALDQAPLAIKLAKHHHWLSHDQAISSIARSYRSLVVHLESAEIRTDPNVDRHEIVSLKSEGLKEKMIAMIDKLREKKETRTCKT</sequence>
<dbReference type="EMBL" id="CACVKT020005287">
    <property type="protein sequence ID" value="CAC5394453.1"/>
    <property type="molecule type" value="Genomic_DNA"/>
</dbReference>
<dbReference type="SMART" id="SM00266">
    <property type="entry name" value="CAD"/>
    <property type="match status" value="1"/>
</dbReference>
<keyword evidence="5" id="KW-1185">Reference proteome</keyword>
<dbReference type="Pfam" id="PF20231">
    <property type="entry name" value="DUF6589"/>
    <property type="match status" value="1"/>
</dbReference>
<keyword evidence="1 2" id="KW-0053">Apoptosis</keyword>
<reference evidence="4 5" key="1">
    <citation type="submission" date="2020-06" db="EMBL/GenBank/DDBJ databases">
        <authorList>
            <person name="Li R."/>
            <person name="Bekaert M."/>
        </authorList>
    </citation>
    <scope>NUCLEOTIDE SEQUENCE [LARGE SCALE GENOMIC DNA]</scope>
    <source>
        <strain evidence="5">wild</strain>
    </source>
</reference>
<dbReference type="SUPFAM" id="SSF54277">
    <property type="entry name" value="CAD &amp; PB1 domains"/>
    <property type="match status" value="1"/>
</dbReference>
<dbReference type="PROSITE" id="PS51135">
    <property type="entry name" value="CIDE_N"/>
    <property type="match status" value="1"/>
</dbReference>
<dbReference type="PANTHER" id="PTHR46880">
    <property type="entry name" value="RAS-ASSOCIATING DOMAIN-CONTAINING PROTEIN"/>
    <property type="match status" value="1"/>
</dbReference>
<evidence type="ECO:0000259" key="3">
    <source>
        <dbReference type="PROSITE" id="PS51135"/>
    </source>
</evidence>
<protein>
    <recommendedName>
        <fullName evidence="3">CIDE-N domain-containing protein</fullName>
    </recommendedName>
</protein>
<dbReference type="PANTHER" id="PTHR46880:SF5">
    <property type="entry name" value="DUF4371 DOMAIN-CONTAINING PROTEIN"/>
    <property type="match status" value="1"/>
</dbReference>
<name>A0A6J8CDF0_MYTCO</name>